<evidence type="ECO:0000313" key="2">
    <source>
        <dbReference type="Proteomes" id="UP000006527"/>
    </source>
</evidence>
<sequence length="57" mass="7142">MMNKYQQIKEYVDDHYKYYAFYPADIVLNMDTEQEETFTYDEYWHILKNKSTYNVPL</sequence>
<evidence type="ECO:0000313" key="1">
    <source>
        <dbReference type="EMBL" id="ADO98130.1"/>
    </source>
</evidence>
<dbReference type="KEGG" id="vg:10328633"/>
<dbReference type="Proteomes" id="UP000006527">
    <property type="component" value="Segment"/>
</dbReference>
<proteinExistence type="predicted"/>
<dbReference type="RefSeq" id="YP_004324117.1">
    <property type="nucleotide sequence ID" value="NC_015287.1"/>
</dbReference>
<dbReference type="GeneID" id="10328633"/>
<name>E3SKY2_9CAUD</name>
<dbReference type="EMBL" id="GU071098">
    <property type="protein sequence ID" value="ADO98130.1"/>
    <property type="molecule type" value="Genomic_DNA"/>
</dbReference>
<keyword evidence="2" id="KW-1185">Reference proteome</keyword>
<gene>
    <name evidence="1" type="ORF">SSSM7_064</name>
</gene>
<organism evidence="1 2">
    <name type="scientific">Synechococcus phage S-SSM7</name>
    <dbReference type="NCBI Taxonomy" id="445686"/>
    <lineage>
        <taxon>Viruses</taxon>
        <taxon>Duplodnaviria</taxon>
        <taxon>Heunggongvirae</taxon>
        <taxon>Uroviricota</taxon>
        <taxon>Caudoviricetes</taxon>
        <taxon>Pantevenvirales</taxon>
        <taxon>Kyanoviridae</taxon>
        <taxon>Lipsvirus</taxon>
        <taxon>Lipsvirus ssm7</taxon>
    </lineage>
</organism>
<protein>
    <submittedName>
        <fullName evidence="1">Uncharacterized protein</fullName>
    </submittedName>
</protein>
<reference evidence="1 2" key="1">
    <citation type="journal article" date="2010" name="Environ. Microbiol.">
        <title>Genomic analysis of oceanic cyanobacterial myoviruses compared with T4-like myoviruses from diverse hosts and environments.</title>
        <authorList>
            <person name="Sullivan M.B."/>
            <person name="Huang K.H."/>
            <person name="Ignacio-Espinoza J.C."/>
            <person name="Berlin A.M."/>
            <person name="Kelly L."/>
            <person name="Weigele P.R."/>
            <person name="DeFrancesco A.S."/>
            <person name="Kern S.E."/>
            <person name="Thompson L.R."/>
            <person name="Young S."/>
            <person name="Yandava C."/>
            <person name="Fu R."/>
            <person name="Krastins B."/>
            <person name="Chase M."/>
            <person name="Sarracino D."/>
            <person name="Osburne M.S."/>
            <person name="Henn M.R."/>
            <person name="Chisholm S.W."/>
        </authorList>
    </citation>
    <scope>NUCLEOTIDE SEQUENCE [LARGE SCALE GENOMIC DNA]</scope>
    <source>
        <strain evidence="1">8109-3</strain>
    </source>
</reference>
<accession>E3SKY2</accession>